<evidence type="ECO:0000256" key="1">
    <source>
        <dbReference type="ARBA" id="ARBA00001947"/>
    </source>
</evidence>
<keyword evidence="8" id="KW-0325">Glycoprotein</keyword>
<organism evidence="13 14">
    <name type="scientific">Bombyx mori</name>
    <name type="common">Silk moth</name>
    <dbReference type="NCBI Taxonomy" id="7091"/>
    <lineage>
        <taxon>Eukaryota</taxon>
        <taxon>Metazoa</taxon>
        <taxon>Ecdysozoa</taxon>
        <taxon>Arthropoda</taxon>
        <taxon>Hexapoda</taxon>
        <taxon>Insecta</taxon>
        <taxon>Pterygota</taxon>
        <taxon>Neoptera</taxon>
        <taxon>Endopterygota</taxon>
        <taxon>Lepidoptera</taxon>
        <taxon>Glossata</taxon>
        <taxon>Ditrysia</taxon>
        <taxon>Bombycoidea</taxon>
        <taxon>Bombycidae</taxon>
        <taxon>Bombycinae</taxon>
        <taxon>Bombyx</taxon>
    </lineage>
</organism>
<dbReference type="InterPro" id="IPR057247">
    <property type="entry name" value="CARBOXYPEPT_ZN_2"/>
</dbReference>
<feature type="transmembrane region" description="Helical" evidence="10">
    <location>
        <begin position="1313"/>
        <end position="1335"/>
    </location>
</feature>
<reference evidence="14" key="1">
    <citation type="journal article" date="2008" name="Insect Biochem. Mol. Biol.">
        <title>The genome of a lepidopteran model insect, the silkworm Bombyx mori.</title>
        <authorList>
            <consortium name="International Silkworm Genome Consortium"/>
        </authorList>
    </citation>
    <scope>NUCLEOTIDE SEQUENCE [LARGE SCALE GENOMIC DNA]</scope>
    <source>
        <strain evidence="14">p50T</strain>
    </source>
</reference>
<evidence type="ECO:0000256" key="5">
    <source>
        <dbReference type="ARBA" id="ARBA00022723"/>
    </source>
</evidence>
<comment type="caution">
    <text evidence="9">Lacks conserved residue(s) required for the propagation of feature annotation.</text>
</comment>
<dbReference type="CDD" id="cd03868">
    <property type="entry name" value="M14_CPD_I"/>
    <property type="match status" value="1"/>
</dbReference>
<reference evidence="13" key="2">
    <citation type="submission" date="2022-06" db="UniProtKB">
        <authorList>
            <consortium name="EnsemblMetazoa"/>
        </authorList>
    </citation>
    <scope>IDENTIFICATION</scope>
    <source>
        <strain evidence="13">p50T (Dazao)</strain>
    </source>
</reference>
<evidence type="ECO:0000256" key="11">
    <source>
        <dbReference type="SAM" id="SignalP"/>
    </source>
</evidence>
<dbReference type="GeneID" id="101735927"/>
<evidence type="ECO:0000256" key="9">
    <source>
        <dbReference type="PROSITE-ProRule" id="PRU01379"/>
    </source>
</evidence>
<keyword evidence="7" id="KW-0862">Zinc</keyword>
<dbReference type="EnsemblMetazoa" id="XM_012692745.3">
    <property type="protein sequence ID" value="XP_012548199.1"/>
    <property type="gene ID" value="LOC101735927"/>
</dbReference>
<keyword evidence="4" id="KW-0645">Protease</keyword>
<comment type="similarity">
    <text evidence="2 9">Belongs to the peptidase M14 family.</text>
</comment>
<keyword evidence="14" id="KW-1185">Reference proteome</keyword>
<evidence type="ECO:0000259" key="12">
    <source>
        <dbReference type="PROSITE" id="PS52035"/>
    </source>
</evidence>
<dbReference type="GO" id="GO:0004181">
    <property type="term" value="F:metallocarboxypeptidase activity"/>
    <property type="evidence" value="ECO:0007669"/>
    <property type="project" value="InterPro"/>
</dbReference>
<name>A0A8R2GC14_BOMMO</name>
<proteinExistence type="inferred from homology"/>
<evidence type="ECO:0000256" key="4">
    <source>
        <dbReference type="ARBA" id="ARBA00022670"/>
    </source>
</evidence>
<dbReference type="CDD" id="cd11308">
    <property type="entry name" value="Peptidase_M14NE-CP-C_like"/>
    <property type="match status" value="2"/>
</dbReference>
<dbReference type="SUPFAM" id="SSF49464">
    <property type="entry name" value="Carboxypeptidase regulatory domain-like"/>
    <property type="match status" value="3"/>
</dbReference>
<dbReference type="Gene3D" id="2.60.40.1120">
    <property type="entry name" value="Carboxypeptidase-like, regulatory domain"/>
    <property type="match status" value="3"/>
</dbReference>
<dbReference type="Gene3D" id="3.40.630.10">
    <property type="entry name" value="Zn peptidases"/>
    <property type="match status" value="3"/>
</dbReference>
<dbReference type="GO" id="GO:0005615">
    <property type="term" value="C:extracellular space"/>
    <property type="evidence" value="ECO:0007669"/>
    <property type="project" value="TreeGrafter"/>
</dbReference>
<dbReference type="Pfam" id="PF13620">
    <property type="entry name" value="CarboxypepD_reg"/>
    <property type="match status" value="2"/>
</dbReference>
<feature type="chain" id="PRO_5035848029" description="Peptidase M14 domain-containing protein" evidence="11">
    <location>
        <begin position="20"/>
        <end position="1396"/>
    </location>
</feature>
<dbReference type="SUPFAM" id="SSF53187">
    <property type="entry name" value="Zn-dependent exopeptidases"/>
    <property type="match status" value="3"/>
</dbReference>
<dbReference type="OrthoDB" id="10249045at2759"/>
<dbReference type="PROSITE" id="PS00132">
    <property type="entry name" value="CARBOXYPEPT_ZN_1"/>
    <property type="match status" value="2"/>
</dbReference>
<dbReference type="GO" id="GO:0008270">
    <property type="term" value="F:zinc ion binding"/>
    <property type="evidence" value="ECO:0007669"/>
    <property type="project" value="InterPro"/>
</dbReference>
<evidence type="ECO:0000256" key="10">
    <source>
        <dbReference type="SAM" id="Phobius"/>
    </source>
</evidence>
<dbReference type="Proteomes" id="UP000005204">
    <property type="component" value="Unassembled WGS sequence"/>
</dbReference>
<keyword evidence="10" id="KW-0472">Membrane</keyword>
<keyword evidence="10" id="KW-1133">Transmembrane helix</keyword>
<dbReference type="PRINTS" id="PR00765">
    <property type="entry name" value="CRBOXYPTASEA"/>
</dbReference>
<dbReference type="PROSITE" id="PS00133">
    <property type="entry name" value="CARBOXYPEPT_ZN_2"/>
    <property type="match status" value="2"/>
</dbReference>
<evidence type="ECO:0000256" key="3">
    <source>
        <dbReference type="ARBA" id="ARBA00022645"/>
    </source>
</evidence>
<evidence type="ECO:0000256" key="8">
    <source>
        <dbReference type="ARBA" id="ARBA00023180"/>
    </source>
</evidence>
<feature type="domain" description="Peptidase M14" evidence="12">
    <location>
        <begin position="36"/>
        <end position="339"/>
    </location>
</feature>
<feature type="active site" description="Proton donor/acceptor" evidence="9">
    <location>
        <position position="718"/>
    </location>
</feature>
<dbReference type="PANTHER" id="PTHR11532">
    <property type="entry name" value="PROTEASE M14 CARBOXYPEPTIDASE"/>
    <property type="match status" value="1"/>
</dbReference>
<comment type="cofactor">
    <cofactor evidence="1">
        <name>Zn(2+)</name>
        <dbReference type="ChEBI" id="CHEBI:29105"/>
    </cofactor>
</comment>
<feature type="signal peptide" evidence="11">
    <location>
        <begin position="1"/>
        <end position="19"/>
    </location>
</feature>
<sequence>MYRWIRMLILLFSLTIAKAQVSAVTNEDESFLKTSNYTKYDQLGILFDKLESTYPDLAKLYSIGNSVEGRKLLVLQITQDVQNEHPERPAFKYVANMHGDESIGRQIVIYLAQYLLLNYGKNERVTKLVNSTDIHLMPSLNPDGFEASEEGNCESLRGYVGRSNANGVDLNRDFPDQFDKNHANDDEYLYSGRQPETVALIRWVLNKQFVLSANLHGGAIVASYPYDDVGHGKNNGKDCCEESRSPDDAVFRHLANSYASRNADMRAGDRCKPENFTNGITNGANWYFVQGGMQDFNYIHSNCFEVTFELSCCKYPRAEELPSYWHMNKEAMVAFVEQAHIGISGVVLDEDGAPVKDAHILVDGIKHPVSTTQHGRYWRLLTPGQYNVTVKASGFVSPPPTTVTVPENQTAAVPLNLTVHRRPRSIVDVHPGKSPVHSRTTRRHNIDGLSAEDFVHHNYEKMESYLKDLNAMYSNITKLTSIGKSVQGRELYVLEVTRDPGVHIPGKPEFKYVANMHGNEAVGRELLLLLAKYLCQQYVAGDERIQNMLNNTRIHLLPSMNPDGYETARPGDFDGLKGRTNAHDVDLNRNFPDQFGSTEENEVQEPETSAVMKWSQSIPFVLSANLHGGALVANYPYDDNPSMRSGKEFLSPDNPVFVHLAHVYSDAHLKMHLGKPCKNYSREMFPDGTTNGAKWYVLAGGMQDWNYLHTDDMELTLELGCYKFPPAADLPTYWQDNREALLQYIEQVHTGVHGFVYSHIGHGLSNATITVSGIKHAVHTARAGDYWRLLRPGVYNVTASRQGYESVTEEVTVPPAGAVSLNFTLMADDSQHWSSAYDFRILDNVLNTMYHTPLQMYAALSELENKYPSIAEFRAGDSLVTSKFHQLKMTSNVGSPEETKFHIAIMSSLYATQPLGREMLLNFARHIATAYTIGEPKHQRLLNNTVLHFIPNIDPLNSKIIKQYDGTDKCDLTALEEEFGDSLYNYLTKTNMNPLSNYTSETAFIEMLKSEKYDLILELSSGTEDVSYPEASKELYEKYARTYQDHRNPSDKYECRPLDSSVHGQLVDLLCERLDVPVVSVGLSCCRMPVADQIGWVWRDNLGGIMKFVEQANTGVVGYVKNEMGKPVRDATIAITSFSKQYRVTSNMAHYHVMLPAGVYKVIVRAHNYKDRILTWNVLDSKLKQIDIILQRTNAERISGGQFEDIQVPEDPNVVYTMGLVLSRSSEPLGGAELAVRGARAGGVLARNTSDAHGRFVLALPAGYKGKQVAISAASDGYVTKQMDVLINSVDNLTPNLIFKLDSDDNVLGMPRLVFVMLSGVVGVSLVVLGAWCFSCRERARHSRRDYLFTQLPGDDKRPLCEPDLIRKPFYDEEDIPLTETDSEEDVVLLQTGREQ</sequence>
<keyword evidence="5" id="KW-0479">Metal-binding</keyword>
<evidence type="ECO:0000256" key="7">
    <source>
        <dbReference type="ARBA" id="ARBA00022833"/>
    </source>
</evidence>
<evidence type="ECO:0000256" key="6">
    <source>
        <dbReference type="ARBA" id="ARBA00022801"/>
    </source>
</evidence>
<keyword evidence="10" id="KW-0812">Transmembrane</keyword>
<evidence type="ECO:0000313" key="14">
    <source>
        <dbReference type="Proteomes" id="UP000005204"/>
    </source>
</evidence>
<keyword evidence="6" id="KW-0378">Hydrolase</keyword>
<dbReference type="RefSeq" id="XP_012548199.1">
    <property type="nucleotide sequence ID" value="XM_012692745.4"/>
</dbReference>
<dbReference type="InterPro" id="IPR000834">
    <property type="entry name" value="Peptidase_M14"/>
</dbReference>
<dbReference type="CTD" id="30998"/>
<dbReference type="Pfam" id="PF00246">
    <property type="entry name" value="Peptidase_M14"/>
    <property type="match status" value="3"/>
</dbReference>
<dbReference type="GO" id="GO:0016485">
    <property type="term" value="P:protein processing"/>
    <property type="evidence" value="ECO:0007669"/>
    <property type="project" value="TreeGrafter"/>
</dbReference>
<dbReference type="PROSITE" id="PS52035">
    <property type="entry name" value="PEPTIDASE_M14"/>
    <property type="match status" value="3"/>
</dbReference>
<dbReference type="InterPro" id="IPR050753">
    <property type="entry name" value="Peptidase_M14_domain"/>
</dbReference>
<keyword evidence="11" id="KW-0732">Signal</keyword>
<feature type="domain" description="Peptidase M14" evidence="12">
    <location>
        <begin position="455"/>
        <end position="748"/>
    </location>
</feature>
<keyword evidence="3" id="KW-0121">Carboxypeptidase</keyword>
<dbReference type="GO" id="GO:0006518">
    <property type="term" value="P:peptide metabolic process"/>
    <property type="evidence" value="ECO:0007669"/>
    <property type="project" value="TreeGrafter"/>
</dbReference>
<dbReference type="InterPro" id="IPR057246">
    <property type="entry name" value="CARBOXYPEPT_ZN_1"/>
</dbReference>
<dbReference type="FunFam" id="3.40.630.10:FF:000020">
    <property type="entry name" value="Carboxypeptidase D"/>
    <property type="match status" value="2"/>
</dbReference>
<protein>
    <recommendedName>
        <fullName evidence="12">Peptidase M14 domain-containing protein</fullName>
    </recommendedName>
</protein>
<dbReference type="FunFam" id="2.60.40.1120:FF:000004">
    <property type="entry name" value="Carboxypeptidase E"/>
    <property type="match status" value="1"/>
</dbReference>
<accession>A0A8R2GC14</accession>
<dbReference type="InterPro" id="IPR008969">
    <property type="entry name" value="CarboxyPept-like_regulatory"/>
</dbReference>
<feature type="active site" description="Proton donor/acceptor" evidence="9">
    <location>
        <position position="309"/>
    </location>
</feature>
<evidence type="ECO:0000256" key="2">
    <source>
        <dbReference type="ARBA" id="ARBA00005988"/>
    </source>
</evidence>
<dbReference type="SMART" id="SM00631">
    <property type="entry name" value="Zn_pept"/>
    <property type="match status" value="2"/>
</dbReference>
<dbReference type="PANTHER" id="PTHR11532:SF62">
    <property type="entry name" value="CARBOXYPEPTIDASE D"/>
    <property type="match status" value="1"/>
</dbReference>
<dbReference type="CDD" id="cd03858">
    <property type="entry name" value="M14_CP_N-E_like"/>
    <property type="match status" value="1"/>
</dbReference>
<evidence type="ECO:0000313" key="13">
    <source>
        <dbReference type="EnsemblMetazoa" id="XP_012548199.1"/>
    </source>
</evidence>
<feature type="domain" description="Peptidase M14" evidence="12">
    <location>
        <begin position="849"/>
        <end position="1112"/>
    </location>
</feature>